<proteinExistence type="predicted"/>
<keyword evidence="4" id="KW-1185">Reference proteome</keyword>
<feature type="transmembrane region" description="Helical" evidence="2">
    <location>
        <begin position="63"/>
        <end position="84"/>
    </location>
</feature>
<feature type="compositionally biased region" description="Pro residues" evidence="1">
    <location>
        <begin position="1"/>
        <end position="27"/>
    </location>
</feature>
<sequence>MTYPPPGPAEPTPPSLGYPGAPQPSPYQQPGQPALPGQPGAWGPEQGGYPPPYGVVPPKKSNVLAVTGLVLAIVALVLCLIPIINLFAAVLALAGLVLGIIGLVKAGALGSGKGMSIAAIVISVVAGIGAVISQVVFVAALDELSTSLGSTSISSSAPEEPAGAETPADTTGEDVPADGAVGDSSPALVFGDAAVYEDGLEVGASAPAAFTPSDTAAGDEGFTQFVRIDLTLTNGTAETFDPTFTYVTLSSGGVEGSQVFDAANQISSTPSTPLLPGQSLTFPVVFGVTDPADVTMEVNVGAWEYDAVLFSTTS</sequence>
<evidence type="ECO:0000313" key="3">
    <source>
        <dbReference type="EMBL" id="MBD7997593.1"/>
    </source>
</evidence>
<gene>
    <name evidence="3" type="ORF">H9640_03390</name>
</gene>
<accession>A0ABR8UYI0</accession>
<reference evidence="3 4" key="1">
    <citation type="submission" date="2020-08" db="EMBL/GenBank/DDBJ databases">
        <title>A Genomic Blueprint of the Chicken Gut Microbiome.</title>
        <authorList>
            <person name="Gilroy R."/>
            <person name="Ravi A."/>
            <person name="Getino M."/>
            <person name="Pursley I."/>
            <person name="Horton D.L."/>
            <person name="Alikhan N.-F."/>
            <person name="Baker D."/>
            <person name="Gharbi K."/>
            <person name="Hall N."/>
            <person name="Watson M."/>
            <person name="Adriaenssens E.M."/>
            <person name="Foster-Nyarko E."/>
            <person name="Jarju S."/>
            <person name="Secka A."/>
            <person name="Antonio M."/>
            <person name="Oren A."/>
            <person name="Chaudhuri R."/>
            <person name="La Ragione R.M."/>
            <person name="Hildebrand F."/>
            <person name="Pallen M.J."/>
        </authorList>
    </citation>
    <scope>NUCLEOTIDE SEQUENCE [LARGE SCALE GENOMIC DNA]</scope>
    <source>
        <strain evidence="3 4">Sa2CUA8</strain>
    </source>
</reference>
<evidence type="ECO:0000313" key="4">
    <source>
        <dbReference type="Proteomes" id="UP000633601"/>
    </source>
</evidence>
<protein>
    <submittedName>
        <fullName evidence="3">DUF4190 domain-containing protein</fullName>
    </submittedName>
</protein>
<dbReference type="RefSeq" id="WP_191789318.1">
    <property type="nucleotide sequence ID" value="NZ_JACSQE010000002.1"/>
</dbReference>
<organism evidence="3 4">
    <name type="scientific">Oerskovia gallyi</name>
    <dbReference type="NCBI Taxonomy" id="2762226"/>
    <lineage>
        <taxon>Bacteria</taxon>
        <taxon>Bacillati</taxon>
        <taxon>Actinomycetota</taxon>
        <taxon>Actinomycetes</taxon>
        <taxon>Micrococcales</taxon>
        <taxon>Cellulomonadaceae</taxon>
        <taxon>Oerskovia</taxon>
    </lineage>
</organism>
<evidence type="ECO:0000256" key="1">
    <source>
        <dbReference type="SAM" id="MobiDB-lite"/>
    </source>
</evidence>
<dbReference type="Proteomes" id="UP000633601">
    <property type="component" value="Unassembled WGS sequence"/>
</dbReference>
<evidence type="ECO:0000256" key="2">
    <source>
        <dbReference type="SAM" id="Phobius"/>
    </source>
</evidence>
<feature type="region of interest" description="Disordered" evidence="1">
    <location>
        <begin position="1"/>
        <end position="48"/>
    </location>
</feature>
<feature type="compositionally biased region" description="Low complexity" evidence="1">
    <location>
        <begin position="150"/>
        <end position="170"/>
    </location>
</feature>
<feature type="compositionally biased region" description="Low complexity" evidence="1">
    <location>
        <begin position="28"/>
        <end position="48"/>
    </location>
</feature>
<feature type="transmembrane region" description="Helical" evidence="2">
    <location>
        <begin position="90"/>
        <end position="110"/>
    </location>
</feature>
<name>A0ABR8UYI0_9CELL</name>
<keyword evidence="2" id="KW-1133">Transmembrane helix</keyword>
<feature type="region of interest" description="Disordered" evidence="1">
    <location>
        <begin position="150"/>
        <end position="178"/>
    </location>
</feature>
<comment type="caution">
    <text evidence="3">The sequence shown here is derived from an EMBL/GenBank/DDBJ whole genome shotgun (WGS) entry which is preliminary data.</text>
</comment>
<dbReference type="EMBL" id="JACSQE010000002">
    <property type="protein sequence ID" value="MBD7997593.1"/>
    <property type="molecule type" value="Genomic_DNA"/>
</dbReference>
<keyword evidence="2" id="KW-0812">Transmembrane</keyword>
<keyword evidence="2" id="KW-0472">Membrane</keyword>
<feature type="transmembrane region" description="Helical" evidence="2">
    <location>
        <begin position="117"/>
        <end position="141"/>
    </location>
</feature>